<comment type="caution">
    <text evidence="2">The sequence shown here is derived from an EMBL/GenBank/DDBJ whole genome shotgun (WGS) entry which is preliminary data.</text>
</comment>
<keyword evidence="1" id="KW-0472">Membrane</keyword>
<reference evidence="2 3" key="1">
    <citation type="submission" date="2021-07" db="EMBL/GenBank/DDBJ databases">
        <authorList>
            <person name="Palmer J.M."/>
        </authorList>
    </citation>
    <scope>NUCLEOTIDE SEQUENCE [LARGE SCALE GENOMIC DNA]</scope>
    <source>
        <strain evidence="2 3">AT_MEX2019</strain>
        <tissue evidence="2">Muscle</tissue>
    </source>
</reference>
<dbReference type="Proteomes" id="UP001345963">
    <property type="component" value="Unassembled WGS sequence"/>
</dbReference>
<keyword evidence="3" id="KW-1185">Reference proteome</keyword>
<feature type="transmembrane region" description="Helical" evidence="1">
    <location>
        <begin position="38"/>
        <end position="57"/>
    </location>
</feature>
<evidence type="ECO:0000313" key="3">
    <source>
        <dbReference type="Proteomes" id="UP001345963"/>
    </source>
</evidence>
<sequence length="113" mass="12721">MSPPPSFALPSLCLSCSPFNRISSTGSSVIFIPYLNIYTHWFSLFTAGFTAGLTCLTDRFLPRYFLCFMSVLPVVCAFLNFYYLKNSLFTSVGLCVWVLHNLTMTIVQHSVIN</sequence>
<keyword evidence="1" id="KW-1133">Transmembrane helix</keyword>
<keyword evidence="1" id="KW-0812">Transmembrane</keyword>
<evidence type="ECO:0000256" key="1">
    <source>
        <dbReference type="SAM" id="Phobius"/>
    </source>
</evidence>
<proteinExistence type="predicted"/>
<gene>
    <name evidence="2" type="ORF">ATANTOWER_028125</name>
</gene>
<organism evidence="2 3">
    <name type="scientific">Ataeniobius toweri</name>
    <dbReference type="NCBI Taxonomy" id="208326"/>
    <lineage>
        <taxon>Eukaryota</taxon>
        <taxon>Metazoa</taxon>
        <taxon>Chordata</taxon>
        <taxon>Craniata</taxon>
        <taxon>Vertebrata</taxon>
        <taxon>Euteleostomi</taxon>
        <taxon>Actinopterygii</taxon>
        <taxon>Neopterygii</taxon>
        <taxon>Teleostei</taxon>
        <taxon>Neoteleostei</taxon>
        <taxon>Acanthomorphata</taxon>
        <taxon>Ovalentaria</taxon>
        <taxon>Atherinomorphae</taxon>
        <taxon>Cyprinodontiformes</taxon>
        <taxon>Goodeidae</taxon>
        <taxon>Ataeniobius</taxon>
    </lineage>
</organism>
<dbReference type="EMBL" id="JAHUTI010030204">
    <property type="protein sequence ID" value="MED6241828.1"/>
    <property type="molecule type" value="Genomic_DNA"/>
</dbReference>
<protein>
    <submittedName>
        <fullName evidence="2">Uncharacterized protein</fullName>
    </submittedName>
</protein>
<name>A0ABU7AWI4_9TELE</name>
<feature type="transmembrane region" description="Helical" evidence="1">
    <location>
        <begin position="64"/>
        <end position="82"/>
    </location>
</feature>
<evidence type="ECO:0000313" key="2">
    <source>
        <dbReference type="EMBL" id="MED6241828.1"/>
    </source>
</evidence>
<accession>A0ABU7AWI4</accession>